<dbReference type="RefSeq" id="WP_069034252.1">
    <property type="nucleotide sequence ID" value="NZ_MDKC01000023.1"/>
</dbReference>
<organism evidence="3 4">
    <name type="scientific">Gottfriedia luciferensis</name>
    <dbReference type="NCBI Taxonomy" id="178774"/>
    <lineage>
        <taxon>Bacteria</taxon>
        <taxon>Bacillati</taxon>
        <taxon>Bacillota</taxon>
        <taxon>Bacilli</taxon>
        <taxon>Bacillales</taxon>
        <taxon>Bacillaceae</taxon>
        <taxon>Gottfriedia</taxon>
    </lineage>
</organism>
<evidence type="ECO:0000256" key="1">
    <source>
        <dbReference type="SAM" id="Phobius"/>
    </source>
</evidence>
<keyword evidence="4" id="KW-1185">Reference proteome</keyword>
<sequence length="173" mass="20503">MNYTYTYDQQDVMRFNLDLYATNRKTSQFWENQIASAINYVALLFVYAYVFDANIKENLIWIGLFTLVYFGYLPFHHKYVLKQSVKSFVNNPLNKQSFGETTVTLDENGIHEITPVEETKIKWENVNEVREGAEHFYFYYLSNRCISLPKRAVNDQNEIFALITEKSVPHRKL</sequence>
<feature type="transmembrane region" description="Helical" evidence="1">
    <location>
        <begin position="58"/>
        <end position="75"/>
    </location>
</feature>
<proteinExistence type="predicted"/>
<evidence type="ECO:0000313" key="3">
    <source>
        <dbReference type="EMBL" id="ODG91492.1"/>
    </source>
</evidence>
<evidence type="ECO:0000313" key="4">
    <source>
        <dbReference type="Proteomes" id="UP000094580"/>
    </source>
</evidence>
<name>A0ABX2ZQ02_9BACI</name>
<keyword evidence="1" id="KW-0812">Transmembrane</keyword>
<accession>A0ABX2ZQ02</accession>
<dbReference type="InterPro" id="IPR025588">
    <property type="entry name" value="YcxB-like_C"/>
</dbReference>
<gene>
    <name evidence="3" type="ORF">BED47_07510</name>
</gene>
<feature type="domain" description="YcxB-like C-terminal" evidence="2">
    <location>
        <begin position="105"/>
        <end position="160"/>
    </location>
</feature>
<keyword evidence="1" id="KW-0472">Membrane</keyword>
<dbReference type="EMBL" id="MDKC01000023">
    <property type="protein sequence ID" value="ODG91492.1"/>
    <property type="molecule type" value="Genomic_DNA"/>
</dbReference>
<keyword evidence="1" id="KW-1133">Transmembrane helix</keyword>
<protein>
    <recommendedName>
        <fullName evidence="2">YcxB-like C-terminal domain-containing protein</fullName>
    </recommendedName>
</protein>
<evidence type="ECO:0000259" key="2">
    <source>
        <dbReference type="Pfam" id="PF14317"/>
    </source>
</evidence>
<dbReference type="Pfam" id="PF14317">
    <property type="entry name" value="YcxB"/>
    <property type="match status" value="1"/>
</dbReference>
<reference evidence="3 4" key="1">
    <citation type="submission" date="2016-07" db="EMBL/GenBank/DDBJ databases">
        <authorList>
            <person name="Townsley L."/>
            <person name="Shank E.A."/>
        </authorList>
    </citation>
    <scope>NUCLEOTIDE SEQUENCE [LARGE SCALE GENOMIC DNA]</scope>
    <source>
        <strain evidence="3 4">CH01</strain>
    </source>
</reference>
<feature type="transmembrane region" description="Helical" evidence="1">
    <location>
        <begin position="34"/>
        <end position="52"/>
    </location>
</feature>
<comment type="caution">
    <text evidence="3">The sequence shown here is derived from an EMBL/GenBank/DDBJ whole genome shotgun (WGS) entry which is preliminary data.</text>
</comment>
<dbReference type="Proteomes" id="UP000094580">
    <property type="component" value="Unassembled WGS sequence"/>
</dbReference>